<gene>
    <name evidence="1" type="primary">AlNc14C303G10397</name>
    <name evidence="1" type="ORF">ALNC14_116480</name>
</gene>
<organism evidence="1">
    <name type="scientific">Albugo laibachii Nc14</name>
    <dbReference type="NCBI Taxonomy" id="890382"/>
    <lineage>
        <taxon>Eukaryota</taxon>
        <taxon>Sar</taxon>
        <taxon>Stramenopiles</taxon>
        <taxon>Oomycota</taxon>
        <taxon>Peronosporomycetes</taxon>
        <taxon>Albuginales</taxon>
        <taxon>Albuginaceae</taxon>
        <taxon>Albugo</taxon>
    </lineage>
</organism>
<protein>
    <submittedName>
        <fullName evidence="1">Uncharacterized protein AlNc14C303G10397</fullName>
    </submittedName>
</protein>
<reference evidence="1" key="1">
    <citation type="journal article" date="2011" name="PLoS Biol.">
        <title>Gene gain and loss during evolution of obligate parasitism in the white rust pathogen of Arabidopsis thaliana.</title>
        <authorList>
            <person name="Kemen E."/>
            <person name="Gardiner A."/>
            <person name="Schultz-Larsen T."/>
            <person name="Kemen A.C."/>
            <person name="Balmuth A.L."/>
            <person name="Robert-Seilaniantz A."/>
            <person name="Bailey K."/>
            <person name="Holub E."/>
            <person name="Studholme D.J."/>
            <person name="Maclean D."/>
            <person name="Jones J.D."/>
        </authorList>
    </citation>
    <scope>NUCLEOTIDE SEQUENCE</scope>
</reference>
<dbReference type="EMBL" id="FR824348">
    <property type="protein sequence ID" value="CCA25504.1"/>
    <property type="molecule type" value="Genomic_DNA"/>
</dbReference>
<evidence type="ECO:0000313" key="1">
    <source>
        <dbReference type="EMBL" id="CCA25504.1"/>
    </source>
</evidence>
<proteinExistence type="predicted"/>
<name>F0WVQ8_9STRA</name>
<reference evidence="1" key="2">
    <citation type="submission" date="2011-02" db="EMBL/GenBank/DDBJ databases">
        <authorList>
            <person name="MacLean D."/>
        </authorList>
    </citation>
    <scope>NUCLEOTIDE SEQUENCE</scope>
</reference>
<dbReference type="AlphaFoldDB" id="F0WVQ8"/>
<sequence length="173" mass="19669">MEFHLDDRIARAKQEAARRIAAKISSQSVDAKHKKPAARNVAIPYQIRSRIDQFLESIERDGNAHNMDEKEQMENITQLLSDPQYAEYYQRKKLLLQSKTPSAAKTSANCCLSSTMSAGALANACKLAEREGISPYTPLPEHILHQANSLSVEKDRLEARIAEFYEEMYRLED</sequence>
<dbReference type="HOGENOM" id="CLU_1550361_0_0_1"/>
<accession>F0WVQ8</accession>